<accession>A0AAD5XSC8</accession>
<keyword evidence="8 10" id="KW-0539">Nucleus</keyword>
<feature type="binding site" evidence="10">
    <location>
        <position position="387"/>
    </location>
    <ligand>
        <name>S-adenosyl-L-methionine</name>
        <dbReference type="ChEBI" id="CHEBI:59789"/>
    </ligand>
</feature>
<feature type="binding site" evidence="10">
    <location>
        <begin position="286"/>
        <end position="287"/>
    </location>
    <ligand>
        <name>S-adenosyl-L-methionine</name>
        <dbReference type="ChEBI" id="CHEBI:59789"/>
    </ligand>
</feature>
<evidence type="ECO:0000256" key="5">
    <source>
        <dbReference type="ARBA" id="ARBA00022691"/>
    </source>
</evidence>
<dbReference type="InterPro" id="IPR025792">
    <property type="entry name" value="tRNA_Gua_MeTrfase_euk"/>
</dbReference>
<evidence type="ECO:0000256" key="9">
    <source>
        <dbReference type="ARBA" id="ARBA00047783"/>
    </source>
</evidence>
<keyword evidence="7 10" id="KW-0496">Mitochondrion</keyword>
<comment type="caution">
    <text evidence="13">The sequence shown here is derived from an EMBL/GenBank/DDBJ whole genome shotgun (WGS) entry which is preliminary data.</text>
</comment>
<dbReference type="InterPro" id="IPR030382">
    <property type="entry name" value="MeTrfase_TRM5/TYW2"/>
</dbReference>
<keyword evidence="14" id="KW-1185">Reference proteome</keyword>
<proteinExistence type="inferred from homology"/>
<evidence type="ECO:0000256" key="11">
    <source>
        <dbReference type="SAM" id="MobiDB-lite"/>
    </source>
</evidence>
<dbReference type="Proteomes" id="UP001212152">
    <property type="component" value="Unassembled WGS sequence"/>
</dbReference>
<dbReference type="PROSITE" id="PS51684">
    <property type="entry name" value="SAM_MT_TRM5_TYW2"/>
    <property type="match status" value="1"/>
</dbReference>
<dbReference type="PANTHER" id="PTHR23245:SF36">
    <property type="entry name" value="TRNA (GUANINE(37)-N1)-METHYLTRANSFERASE"/>
    <property type="match status" value="1"/>
</dbReference>
<dbReference type="PANTHER" id="PTHR23245">
    <property type="entry name" value="TRNA METHYLTRANSFERASE"/>
    <property type="match status" value="1"/>
</dbReference>
<keyword evidence="5 10" id="KW-0949">S-adenosyl-L-methionine</keyword>
<keyword evidence="2 10" id="KW-0963">Cytoplasm</keyword>
<keyword evidence="6 10" id="KW-0819">tRNA processing</keyword>
<dbReference type="GO" id="GO:0070901">
    <property type="term" value="P:mitochondrial tRNA methylation"/>
    <property type="evidence" value="ECO:0007669"/>
    <property type="project" value="UniProtKB-ARBA"/>
</dbReference>
<evidence type="ECO:0000256" key="6">
    <source>
        <dbReference type="ARBA" id="ARBA00022694"/>
    </source>
</evidence>
<comment type="catalytic activity">
    <reaction evidence="9 10">
        <text>guanosine(37) in tRNA + S-adenosyl-L-methionine = N(1)-methylguanosine(37) in tRNA + S-adenosyl-L-homocysteine + H(+)</text>
        <dbReference type="Rhea" id="RHEA:36899"/>
        <dbReference type="Rhea" id="RHEA-COMP:10145"/>
        <dbReference type="Rhea" id="RHEA-COMP:10147"/>
        <dbReference type="ChEBI" id="CHEBI:15378"/>
        <dbReference type="ChEBI" id="CHEBI:57856"/>
        <dbReference type="ChEBI" id="CHEBI:59789"/>
        <dbReference type="ChEBI" id="CHEBI:73542"/>
        <dbReference type="ChEBI" id="CHEBI:74269"/>
        <dbReference type="EC" id="2.1.1.228"/>
    </reaction>
</comment>
<comment type="similarity">
    <text evidence="10">Belongs to the TRM5 / TYW2 family.</text>
</comment>
<dbReference type="EC" id="2.1.1.228" evidence="10"/>
<name>A0AAD5XSC8_9FUNG</name>
<gene>
    <name evidence="10 13" type="primary">TRM5</name>
    <name evidence="13" type="ORF">HDU87_000367</name>
</gene>
<keyword evidence="4 10" id="KW-0808">Transferase</keyword>
<evidence type="ECO:0000256" key="1">
    <source>
        <dbReference type="ARBA" id="ARBA00009775"/>
    </source>
</evidence>
<evidence type="ECO:0000256" key="10">
    <source>
        <dbReference type="HAMAP-Rule" id="MF_03152"/>
    </source>
</evidence>
<comment type="subunit">
    <text evidence="10">Monomer.</text>
</comment>
<dbReference type="AlphaFoldDB" id="A0AAD5XSC8"/>
<evidence type="ECO:0000259" key="12">
    <source>
        <dbReference type="PROSITE" id="PS51684"/>
    </source>
</evidence>
<comment type="similarity">
    <text evidence="1">Belongs to the class I-like SAM-binding methyltransferase superfamily. TRM5/TYW2 family.</text>
</comment>
<feature type="region of interest" description="Disordered" evidence="11">
    <location>
        <begin position="343"/>
        <end position="368"/>
    </location>
</feature>
<dbReference type="InterPro" id="IPR056743">
    <property type="entry name" value="TRM5-TYW2-like_MTfase"/>
</dbReference>
<evidence type="ECO:0000256" key="8">
    <source>
        <dbReference type="ARBA" id="ARBA00023242"/>
    </source>
</evidence>
<evidence type="ECO:0000256" key="2">
    <source>
        <dbReference type="ARBA" id="ARBA00022490"/>
    </source>
</evidence>
<comment type="function">
    <text evidence="10">Specifically methylates the N1 position of guanosine-37 in various cytoplasmic and mitochondrial tRNAs. Methylation is not dependent on the nature of the nucleoside 5' of the target nucleoside. This is the first step in the biosynthesis of wybutosine (yW), a modified base adjacent to the anticodon of tRNAs and required for accurate decoding.</text>
</comment>
<evidence type="ECO:0000256" key="7">
    <source>
        <dbReference type="ARBA" id="ARBA00023128"/>
    </source>
</evidence>
<dbReference type="Gene3D" id="3.30.300.110">
    <property type="entry name" value="Met-10+ protein-like domains"/>
    <property type="match status" value="1"/>
</dbReference>
<feature type="binding site" evidence="10">
    <location>
        <position position="247"/>
    </location>
    <ligand>
        <name>S-adenosyl-L-methionine</name>
        <dbReference type="ChEBI" id="CHEBI:59789"/>
    </ligand>
</feature>
<dbReference type="EMBL" id="JADGJQ010000010">
    <property type="protein sequence ID" value="KAJ3182027.1"/>
    <property type="molecule type" value="Genomic_DNA"/>
</dbReference>
<evidence type="ECO:0000256" key="4">
    <source>
        <dbReference type="ARBA" id="ARBA00022679"/>
    </source>
</evidence>
<evidence type="ECO:0000256" key="3">
    <source>
        <dbReference type="ARBA" id="ARBA00022603"/>
    </source>
</evidence>
<comment type="subcellular location">
    <subcellularLocation>
        <location evidence="10">Mitochondrion matrix</location>
    </subcellularLocation>
    <subcellularLocation>
        <location evidence="10">Nucleus</location>
    </subcellularLocation>
    <subcellularLocation>
        <location evidence="10">Cytoplasm</location>
    </subcellularLocation>
    <text evidence="10">Predominantly in the mitochondria and in the nucleus.</text>
</comment>
<protein>
    <recommendedName>
        <fullName evidence="10">tRNA (guanine(37)-N1)-methyltransferase</fullName>
        <ecNumber evidence="10">2.1.1.228</ecNumber>
    </recommendedName>
    <alternativeName>
        <fullName evidence="10">M1G-methyltransferase</fullName>
    </alternativeName>
    <alternativeName>
        <fullName evidence="10">tRNA [GM37] methyltransferase</fullName>
    </alternativeName>
    <alternativeName>
        <fullName evidence="10">tRNA methyltransferase 5</fullName>
    </alternativeName>
</protein>
<feature type="domain" description="SAM-dependent methyltransferase TRM5/TYW2-type" evidence="12">
    <location>
        <begin position="158"/>
        <end position="474"/>
    </location>
</feature>
<dbReference type="GO" id="GO:0005759">
    <property type="term" value="C:mitochondrial matrix"/>
    <property type="evidence" value="ECO:0007669"/>
    <property type="project" value="UniProtKB-SubCell"/>
</dbReference>
<dbReference type="GO" id="GO:0005634">
    <property type="term" value="C:nucleus"/>
    <property type="evidence" value="ECO:0007669"/>
    <property type="project" value="UniProtKB-SubCell"/>
</dbReference>
<dbReference type="InterPro" id="IPR056744">
    <property type="entry name" value="TRM5/TYW2-like_N"/>
</dbReference>
<feature type="binding site" evidence="10">
    <location>
        <begin position="314"/>
        <end position="315"/>
    </location>
    <ligand>
        <name>S-adenosyl-L-methionine</name>
        <dbReference type="ChEBI" id="CHEBI:59789"/>
    </ligand>
</feature>
<dbReference type="CDD" id="cd02440">
    <property type="entry name" value="AdoMet_MTases"/>
    <property type="match status" value="1"/>
</dbReference>
<dbReference type="Gene3D" id="3.40.50.150">
    <property type="entry name" value="Vaccinia Virus protein VP39"/>
    <property type="match status" value="1"/>
</dbReference>
<dbReference type="HAMAP" id="MF_03152">
    <property type="entry name" value="TRM5"/>
    <property type="match status" value="1"/>
</dbReference>
<dbReference type="GO" id="GO:0002939">
    <property type="term" value="P:tRNA N1-guanine methylation"/>
    <property type="evidence" value="ECO:0007669"/>
    <property type="project" value="TreeGrafter"/>
</dbReference>
<dbReference type="SUPFAM" id="SSF53335">
    <property type="entry name" value="S-adenosyl-L-methionine-dependent methyltransferases"/>
    <property type="match status" value="1"/>
</dbReference>
<dbReference type="FunFam" id="3.30.300.110:FF:000001">
    <property type="entry name" value="tRNA (guanine(37)-N1)-methyltransferase"/>
    <property type="match status" value="1"/>
</dbReference>
<organism evidence="13 14">
    <name type="scientific">Geranomyces variabilis</name>
    <dbReference type="NCBI Taxonomy" id="109894"/>
    <lineage>
        <taxon>Eukaryota</taxon>
        <taxon>Fungi</taxon>
        <taxon>Fungi incertae sedis</taxon>
        <taxon>Chytridiomycota</taxon>
        <taxon>Chytridiomycota incertae sedis</taxon>
        <taxon>Chytridiomycetes</taxon>
        <taxon>Spizellomycetales</taxon>
        <taxon>Powellomycetaceae</taxon>
        <taxon>Geranomyces</taxon>
    </lineage>
</organism>
<keyword evidence="3 10" id="KW-0489">Methyltransferase</keyword>
<dbReference type="Pfam" id="PF25133">
    <property type="entry name" value="TYW2_N_2"/>
    <property type="match status" value="1"/>
</dbReference>
<reference evidence="13" key="1">
    <citation type="submission" date="2020-05" db="EMBL/GenBank/DDBJ databases">
        <title>Phylogenomic resolution of chytrid fungi.</title>
        <authorList>
            <person name="Stajich J.E."/>
            <person name="Amses K."/>
            <person name="Simmons R."/>
            <person name="Seto K."/>
            <person name="Myers J."/>
            <person name="Bonds A."/>
            <person name="Quandt C.A."/>
            <person name="Barry K."/>
            <person name="Liu P."/>
            <person name="Grigoriev I."/>
            <person name="Longcore J.E."/>
            <person name="James T.Y."/>
        </authorList>
    </citation>
    <scope>NUCLEOTIDE SEQUENCE</scope>
    <source>
        <strain evidence="13">JEL0379</strain>
    </source>
</reference>
<dbReference type="GO" id="GO:0052906">
    <property type="term" value="F:tRNA (guanine(37)-N1)-methyltransferase activity"/>
    <property type="evidence" value="ECO:0007669"/>
    <property type="project" value="UniProtKB-UniRule"/>
</dbReference>
<sequence>MASSISPPANKGLASLNRALFSRKLLLVALRVPPAACARAMKELPRGTILDFPRIRGIVDDPRSATAQSTASAVTTAKPPIASKLVLLSPAIAAAGGGSDGADHHGHSEELPANVAKFARDVGAEVTEYELTLDYEYWTAEQVLRSILPDDIEIPASFETVGHIAHLNLRDAFLPYKHIIGQVLLDKNTNLKTIVNKTGNIDNTFRFFQMEVLAGKRDLMAQVNESGCKFKFDFSRVYWNSRLQTEHSRVVSLFEPDSLVCDVMAGVGPYAIPAAKNKNCLVFANDLNPASFEYLCENIRANKVEHLIKPYNIDGRELIRNSIKELNAEAALVSLRAKAPLARKPRVTSPTTGEETTTAPVTATPSLPPVLLPTHPKPRWFNHYVMNLPATAIQFLDAFWGLLANHPSVDETTPLPIIHCHCFSRDLDPKTDIVRRVEAALGAPLGPDDLIALHNVRNVAPNKDMLCVSFRLPRAVAFATGERTAAAIRAENEEDEVVLIEDDAPAAKRAKIDT</sequence>
<dbReference type="InterPro" id="IPR029063">
    <property type="entry name" value="SAM-dependent_MTases_sf"/>
</dbReference>
<evidence type="ECO:0000313" key="14">
    <source>
        <dbReference type="Proteomes" id="UP001212152"/>
    </source>
</evidence>
<dbReference type="Pfam" id="PF02475">
    <property type="entry name" value="TRM5-TYW2_MTfase"/>
    <property type="match status" value="1"/>
</dbReference>
<evidence type="ECO:0000313" key="13">
    <source>
        <dbReference type="EMBL" id="KAJ3182027.1"/>
    </source>
</evidence>
<feature type="compositionally biased region" description="Low complexity" evidence="11">
    <location>
        <begin position="347"/>
        <end position="365"/>
    </location>
</feature>